<name>A0A2Z5AAH9_9PSED</name>
<accession>A0A2Z5AAH9</accession>
<dbReference type="EMBL" id="CP022198">
    <property type="protein sequence ID" value="AXA67825.1"/>
    <property type="molecule type" value="Genomic_DNA"/>
</dbReference>
<gene>
    <name evidence="1" type="ORF">CE139_19085</name>
</gene>
<sequence>MRKSATPKVLIDATRLLESGELSPEDQQAICETIRDLTVRETLLCHTEMQRELLVVKAWATAAGGMNLRGRKFGPRKKMSWESIRAILAKVPMGE</sequence>
<dbReference type="AlphaFoldDB" id="A0A2Z5AAH9"/>
<proteinExistence type="predicted"/>
<dbReference type="Proteomes" id="UP000250579">
    <property type="component" value="Chromosome"/>
</dbReference>
<protein>
    <submittedName>
        <fullName evidence="1">Uncharacterized protein</fullName>
    </submittedName>
</protein>
<organism evidence="1 2">
    <name type="scientific">Pseudomonas oryzihabitans</name>
    <dbReference type="NCBI Taxonomy" id="47885"/>
    <lineage>
        <taxon>Bacteria</taxon>
        <taxon>Pseudomonadati</taxon>
        <taxon>Pseudomonadota</taxon>
        <taxon>Gammaproteobacteria</taxon>
        <taxon>Pseudomonadales</taxon>
        <taxon>Pseudomonadaceae</taxon>
        <taxon>Pseudomonas</taxon>
    </lineage>
</organism>
<evidence type="ECO:0000313" key="2">
    <source>
        <dbReference type="Proteomes" id="UP000250579"/>
    </source>
</evidence>
<reference evidence="1 2" key="1">
    <citation type="submission" date="2017-06" db="EMBL/GenBank/DDBJ databases">
        <title>Evolution towards high GC content and high-temperature stress adaptation in endophytic Pseudomonas oryzihabitans impacted its plant-growth promoting traits.</title>
        <authorList>
            <person name="Nascimento F.X."/>
        </authorList>
    </citation>
    <scope>NUCLEOTIDE SEQUENCE [LARGE SCALE GENOMIC DNA]</scope>
    <source>
        <strain evidence="1 2">MS8</strain>
    </source>
</reference>
<evidence type="ECO:0000313" key="1">
    <source>
        <dbReference type="EMBL" id="AXA67825.1"/>
    </source>
</evidence>